<protein>
    <submittedName>
        <fullName evidence="2">Uncharacterized protein</fullName>
    </submittedName>
</protein>
<keyword evidence="3" id="KW-1185">Reference proteome</keyword>
<feature type="transmembrane region" description="Helical" evidence="1">
    <location>
        <begin position="219"/>
        <end position="237"/>
    </location>
</feature>
<keyword evidence="1" id="KW-0812">Transmembrane</keyword>
<dbReference type="RefSeq" id="WP_115490654.1">
    <property type="nucleotide sequence ID" value="NZ_JACHWW010000001.1"/>
</dbReference>
<keyword evidence="1" id="KW-1133">Transmembrane helix</keyword>
<proteinExistence type="predicted"/>
<evidence type="ECO:0000313" key="2">
    <source>
        <dbReference type="EMBL" id="RDS76423.1"/>
    </source>
</evidence>
<reference evidence="2 3" key="1">
    <citation type="submission" date="2018-07" db="EMBL/GenBank/DDBJ databases">
        <title>Erythrobacter nanhaiensis sp. nov., a novel member of the genus Erythrobacter isolated from the South China Sea.</title>
        <authorList>
            <person name="Chen X."/>
            <person name="Liu J."/>
        </authorList>
    </citation>
    <scope>NUCLEOTIDE SEQUENCE [LARGE SCALE GENOMIC DNA]</scope>
    <source>
        <strain evidence="2 3">S-5</strain>
    </source>
</reference>
<feature type="transmembrane region" description="Helical" evidence="1">
    <location>
        <begin position="188"/>
        <end position="207"/>
    </location>
</feature>
<dbReference type="OrthoDB" id="7605526at2"/>
<evidence type="ECO:0000313" key="3">
    <source>
        <dbReference type="Proteomes" id="UP000254101"/>
    </source>
</evidence>
<feature type="transmembrane region" description="Helical" evidence="1">
    <location>
        <begin position="120"/>
        <end position="138"/>
    </location>
</feature>
<name>A0A395LHR0_9SPHN</name>
<evidence type="ECO:0000256" key="1">
    <source>
        <dbReference type="SAM" id="Phobius"/>
    </source>
</evidence>
<dbReference type="Proteomes" id="UP000254101">
    <property type="component" value="Unassembled WGS sequence"/>
</dbReference>
<gene>
    <name evidence="2" type="ORF">DL238_01570</name>
</gene>
<dbReference type="AlphaFoldDB" id="A0A395LHR0"/>
<organism evidence="2 3">
    <name type="scientific">Alteriqipengyuania lutimaris</name>
    <dbReference type="NCBI Taxonomy" id="1538146"/>
    <lineage>
        <taxon>Bacteria</taxon>
        <taxon>Pseudomonadati</taxon>
        <taxon>Pseudomonadota</taxon>
        <taxon>Alphaproteobacteria</taxon>
        <taxon>Sphingomonadales</taxon>
        <taxon>Erythrobacteraceae</taxon>
        <taxon>Alteriqipengyuania</taxon>
    </lineage>
</organism>
<dbReference type="EMBL" id="QRBB01000001">
    <property type="protein sequence ID" value="RDS76423.1"/>
    <property type="molecule type" value="Genomic_DNA"/>
</dbReference>
<sequence length="247" mass="26273">MASPDPETLQLPTARLVSRDPVARTLMVFLAGMILLLAIDLASEPRGRLGEDRAIESALADGNQAFSKVTQAGEPGEPPPGDAERHERARSAAFFLEQAGLAWRRGEAAPPEQLRVERGGAVALAFLGKLWVLGWLMLPVGAFASRLACPHTEGRDRRWALHFGARALGGSAGLIALAVTAYRLGVPAPFAFAPLATAIVVLNAWLLAEHARLDRAATLLRLGPILVILTVALMLARELLLGLGLLP</sequence>
<feature type="transmembrane region" description="Helical" evidence="1">
    <location>
        <begin position="21"/>
        <end position="39"/>
    </location>
</feature>
<feature type="transmembrane region" description="Helical" evidence="1">
    <location>
        <begin position="159"/>
        <end position="182"/>
    </location>
</feature>
<comment type="caution">
    <text evidence="2">The sequence shown here is derived from an EMBL/GenBank/DDBJ whole genome shotgun (WGS) entry which is preliminary data.</text>
</comment>
<keyword evidence="1" id="KW-0472">Membrane</keyword>
<accession>A0A395LHR0</accession>